<keyword evidence="8" id="KW-0807">Transducer</keyword>
<name>A0A3P6QV71_9BILA</name>
<keyword evidence="2" id="KW-1003">Cell membrane</keyword>
<feature type="domain" description="G-protein coupled receptors family 3 profile" evidence="11">
    <location>
        <begin position="1"/>
        <end position="143"/>
    </location>
</feature>
<dbReference type="GO" id="GO:0004930">
    <property type="term" value="F:G protein-coupled receptor activity"/>
    <property type="evidence" value="ECO:0007669"/>
    <property type="project" value="UniProtKB-KW"/>
</dbReference>
<dbReference type="InterPro" id="IPR050726">
    <property type="entry name" value="mGluR"/>
</dbReference>
<evidence type="ECO:0000256" key="10">
    <source>
        <dbReference type="SAM" id="Phobius"/>
    </source>
</evidence>
<keyword evidence="7" id="KW-0325">Glycoprotein</keyword>
<evidence type="ECO:0000313" key="13">
    <source>
        <dbReference type="Proteomes" id="UP000271098"/>
    </source>
</evidence>
<reference evidence="12 13" key="1">
    <citation type="submission" date="2018-11" db="EMBL/GenBank/DDBJ databases">
        <authorList>
            <consortium name="Pathogen Informatics"/>
        </authorList>
    </citation>
    <scope>NUCLEOTIDE SEQUENCE [LARGE SCALE GENOMIC DNA]</scope>
</reference>
<gene>
    <name evidence="12" type="ORF">GPUH_LOCUS2800</name>
</gene>
<dbReference type="EMBL" id="UYRT01004428">
    <property type="protein sequence ID" value="VDK36454.1"/>
    <property type="molecule type" value="Genomic_DNA"/>
</dbReference>
<evidence type="ECO:0000256" key="9">
    <source>
        <dbReference type="SAM" id="MobiDB-lite"/>
    </source>
</evidence>
<organism evidence="12 13">
    <name type="scientific">Gongylonema pulchrum</name>
    <dbReference type="NCBI Taxonomy" id="637853"/>
    <lineage>
        <taxon>Eukaryota</taxon>
        <taxon>Metazoa</taxon>
        <taxon>Ecdysozoa</taxon>
        <taxon>Nematoda</taxon>
        <taxon>Chromadorea</taxon>
        <taxon>Rhabditida</taxon>
        <taxon>Spirurina</taxon>
        <taxon>Spiruromorpha</taxon>
        <taxon>Spiruroidea</taxon>
        <taxon>Gongylonematidae</taxon>
        <taxon>Gongylonema</taxon>
    </lineage>
</organism>
<proteinExistence type="predicted"/>
<accession>A0A3P6QV71</accession>
<evidence type="ECO:0000259" key="11">
    <source>
        <dbReference type="PROSITE" id="PS50259"/>
    </source>
</evidence>
<dbReference type="PANTHER" id="PTHR24060">
    <property type="entry name" value="METABOTROPIC GLUTAMATE RECEPTOR"/>
    <property type="match status" value="1"/>
</dbReference>
<evidence type="ECO:0000256" key="8">
    <source>
        <dbReference type="ARBA" id="ARBA00023224"/>
    </source>
</evidence>
<dbReference type="PROSITE" id="PS00981">
    <property type="entry name" value="G_PROTEIN_RECEP_F3_3"/>
    <property type="match status" value="1"/>
</dbReference>
<dbReference type="InterPro" id="IPR017978">
    <property type="entry name" value="GPCR_3_C"/>
</dbReference>
<keyword evidence="6 10" id="KW-0472">Membrane</keyword>
<keyword evidence="5" id="KW-0675">Receptor</keyword>
<dbReference type="Proteomes" id="UP000271098">
    <property type="component" value="Unassembled WGS sequence"/>
</dbReference>
<feature type="compositionally biased region" description="Low complexity" evidence="9">
    <location>
        <begin position="158"/>
        <end position="183"/>
    </location>
</feature>
<evidence type="ECO:0000256" key="5">
    <source>
        <dbReference type="ARBA" id="ARBA00023040"/>
    </source>
</evidence>
<feature type="transmembrane region" description="Helical" evidence="10">
    <location>
        <begin position="101"/>
        <end position="121"/>
    </location>
</feature>
<sequence>MVCIECVIVGVGVMEEMPHAGFDPHYHPRRMVLVCSTTTFAFLTPFLWNLFLISLCTLYAVKTRNLPENFNEAKFIGFTMYCTLVVWSAFIVLHLGTTNKALTMSFSFSLSASIALVLLFFPKLYIILLHPEKNVRASYATTKLLRCHFGNSQTTEGSKQMSVSKSRVSQQSFSRSSLGSSVKHGYATRTASVHTSQSPSQDASTQTDSTSGSSKVGRTFSIMSGAYPSRRGIKQLQLDDDVRQLIDSCRRYQDERMQGPAKNLLLEESEDVGCLIVDSIENSMRTVLSTVSARALPSPSVSSTANADDNQFEQLLKSRGMQPLQLTSATPL</sequence>
<keyword evidence="3 10" id="KW-0812">Transmembrane</keyword>
<evidence type="ECO:0000256" key="3">
    <source>
        <dbReference type="ARBA" id="ARBA00022692"/>
    </source>
</evidence>
<keyword evidence="13" id="KW-1185">Reference proteome</keyword>
<evidence type="ECO:0000256" key="2">
    <source>
        <dbReference type="ARBA" id="ARBA00022475"/>
    </source>
</evidence>
<dbReference type="PROSITE" id="PS50259">
    <property type="entry name" value="G_PROTEIN_RECEP_F3_4"/>
    <property type="match status" value="1"/>
</dbReference>
<protein>
    <recommendedName>
        <fullName evidence="11">G-protein coupled receptors family 3 profile domain-containing protein</fullName>
    </recommendedName>
</protein>
<dbReference type="AlphaFoldDB" id="A0A3P6QV71"/>
<dbReference type="Pfam" id="PF00003">
    <property type="entry name" value="7tm_3"/>
    <property type="match status" value="1"/>
</dbReference>
<dbReference type="OrthoDB" id="425344at2759"/>
<dbReference type="GO" id="GO:0005886">
    <property type="term" value="C:plasma membrane"/>
    <property type="evidence" value="ECO:0007669"/>
    <property type="project" value="UniProtKB-SubCell"/>
</dbReference>
<evidence type="ECO:0000313" key="12">
    <source>
        <dbReference type="EMBL" id="VDK36454.1"/>
    </source>
</evidence>
<evidence type="ECO:0000256" key="6">
    <source>
        <dbReference type="ARBA" id="ARBA00023136"/>
    </source>
</evidence>
<feature type="transmembrane region" description="Helical" evidence="10">
    <location>
        <begin position="40"/>
        <end position="61"/>
    </location>
</feature>
<feature type="region of interest" description="Disordered" evidence="9">
    <location>
        <begin position="153"/>
        <end position="219"/>
    </location>
</feature>
<feature type="transmembrane region" description="Helical" evidence="10">
    <location>
        <begin position="73"/>
        <end position="95"/>
    </location>
</feature>
<evidence type="ECO:0000256" key="7">
    <source>
        <dbReference type="ARBA" id="ARBA00023180"/>
    </source>
</evidence>
<keyword evidence="5" id="KW-0297">G-protein coupled receptor</keyword>
<evidence type="ECO:0000256" key="1">
    <source>
        <dbReference type="ARBA" id="ARBA00004651"/>
    </source>
</evidence>
<evidence type="ECO:0000256" key="4">
    <source>
        <dbReference type="ARBA" id="ARBA00022989"/>
    </source>
</evidence>
<dbReference type="InterPro" id="IPR000337">
    <property type="entry name" value="GPCR_3"/>
</dbReference>
<dbReference type="PRINTS" id="PR00248">
    <property type="entry name" value="GPCRMGR"/>
</dbReference>
<dbReference type="InterPro" id="IPR017979">
    <property type="entry name" value="GPCR_3_CS"/>
</dbReference>
<keyword evidence="4 10" id="KW-1133">Transmembrane helix</keyword>
<feature type="compositionally biased region" description="Low complexity" evidence="9">
    <location>
        <begin position="195"/>
        <end position="214"/>
    </location>
</feature>
<comment type="subcellular location">
    <subcellularLocation>
        <location evidence="1">Cell membrane</location>
        <topology evidence="1">Multi-pass membrane protein</topology>
    </subcellularLocation>
</comment>